<name>A0ABQ3KWH8_9ALTE</name>
<dbReference type="EMBL" id="BNAO01000001">
    <property type="protein sequence ID" value="GHG60255.1"/>
    <property type="molecule type" value="Genomic_DNA"/>
</dbReference>
<evidence type="ECO:0000313" key="2">
    <source>
        <dbReference type="Proteomes" id="UP000659697"/>
    </source>
</evidence>
<evidence type="ECO:0008006" key="3">
    <source>
        <dbReference type="Google" id="ProtNLM"/>
    </source>
</evidence>
<dbReference type="RefSeq" id="WP_189429519.1">
    <property type="nucleotide sequence ID" value="NZ_BNAO01000001.1"/>
</dbReference>
<keyword evidence="2" id="KW-1185">Reference proteome</keyword>
<proteinExistence type="predicted"/>
<sequence>MTTTTSPWHTLFRLEKQLLAPFDPKQHYPRLIADYTASCCRIAAQLQQSNNLLLQEWCLRQGLFNLARAAMFHKAQQPVYQCCLDQLYRPMLALNQLYTVQRNGQKRQLALQASLNQIFYCQE</sequence>
<protein>
    <recommendedName>
        <fullName evidence="3">DUF3135 domain-containing protein</fullName>
    </recommendedName>
</protein>
<gene>
    <name evidence="1" type="ORF">GCM10010919_03580</name>
</gene>
<evidence type="ECO:0000313" key="1">
    <source>
        <dbReference type="EMBL" id="GHG60255.1"/>
    </source>
</evidence>
<accession>A0ABQ3KWH8</accession>
<comment type="caution">
    <text evidence="1">The sequence shown here is derived from an EMBL/GenBank/DDBJ whole genome shotgun (WGS) entry which is preliminary data.</text>
</comment>
<dbReference type="Proteomes" id="UP000659697">
    <property type="component" value="Unassembled WGS sequence"/>
</dbReference>
<organism evidence="1 2">
    <name type="scientific">Alishewanella longhuensis</name>
    <dbReference type="NCBI Taxonomy" id="1091037"/>
    <lineage>
        <taxon>Bacteria</taxon>
        <taxon>Pseudomonadati</taxon>
        <taxon>Pseudomonadota</taxon>
        <taxon>Gammaproteobacteria</taxon>
        <taxon>Alteromonadales</taxon>
        <taxon>Alteromonadaceae</taxon>
        <taxon>Alishewanella</taxon>
    </lineage>
</organism>
<reference evidence="2" key="1">
    <citation type="journal article" date="2019" name="Int. J. Syst. Evol. Microbiol.">
        <title>The Global Catalogue of Microorganisms (GCM) 10K type strain sequencing project: providing services to taxonomists for standard genome sequencing and annotation.</title>
        <authorList>
            <consortium name="The Broad Institute Genomics Platform"/>
            <consortium name="The Broad Institute Genome Sequencing Center for Infectious Disease"/>
            <person name="Wu L."/>
            <person name="Ma J."/>
        </authorList>
    </citation>
    <scope>NUCLEOTIDE SEQUENCE [LARGE SCALE GENOMIC DNA]</scope>
    <source>
        <strain evidence="2">CGMCC 1.7003</strain>
    </source>
</reference>